<dbReference type="PANTHER" id="PTHR11439">
    <property type="entry name" value="GAG-POL-RELATED RETROTRANSPOSON"/>
    <property type="match status" value="1"/>
</dbReference>
<dbReference type="GO" id="GO:0003723">
    <property type="term" value="F:RNA binding"/>
    <property type="evidence" value="ECO:0007669"/>
    <property type="project" value="UniProtKB-KW"/>
</dbReference>
<dbReference type="AlphaFoldDB" id="A0A9Q3I1B9"/>
<dbReference type="InterPro" id="IPR012337">
    <property type="entry name" value="RNaseH-like_sf"/>
</dbReference>
<evidence type="ECO:0000256" key="2">
    <source>
        <dbReference type="SAM" id="MobiDB-lite"/>
    </source>
</evidence>
<keyword evidence="5" id="KW-1185">Reference proteome</keyword>
<dbReference type="InterPro" id="IPR036397">
    <property type="entry name" value="RNaseH_sf"/>
</dbReference>
<dbReference type="InterPro" id="IPR001584">
    <property type="entry name" value="Integrase_cat-core"/>
</dbReference>
<protein>
    <recommendedName>
        <fullName evidence="3">Integrase catalytic domain-containing protein</fullName>
    </recommendedName>
</protein>
<feature type="compositionally biased region" description="Polar residues" evidence="2">
    <location>
        <begin position="218"/>
        <end position="251"/>
    </location>
</feature>
<keyword evidence="1" id="KW-0694">RNA-binding</keyword>
<comment type="caution">
    <text evidence="4">The sequence shown here is derived from an EMBL/GenBank/DDBJ whole genome shotgun (WGS) entry which is preliminary data.</text>
</comment>
<evidence type="ECO:0000259" key="3">
    <source>
        <dbReference type="PROSITE" id="PS50994"/>
    </source>
</evidence>
<reference evidence="4" key="1">
    <citation type="submission" date="2021-03" db="EMBL/GenBank/DDBJ databases">
        <title>Draft genome sequence of rust myrtle Austropuccinia psidii MF-1, a brazilian biotype.</title>
        <authorList>
            <person name="Quecine M.C."/>
            <person name="Pachon D.M.R."/>
            <person name="Bonatelli M.L."/>
            <person name="Correr F.H."/>
            <person name="Franceschini L.M."/>
            <person name="Leite T.F."/>
            <person name="Margarido G.R.A."/>
            <person name="Almeida C.A."/>
            <person name="Ferrarezi J.A."/>
            <person name="Labate C.A."/>
        </authorList>
    </citation>
    <scope>NUCLEOTIDE SEQUENCE</scope>
    <source>
        <strain evidence="4">MF-1</strain>
    </source>
</reference>
<dbReference type="Proteomes" id="UP000765509">
    <property type="component" value="Unassembled WGS sequence"/>
</dbReference>
<organism evidence="4 5">
    <name type="scientific">Austropuccinia psidii MF-1</name>
    <dbReference type="NCBI Taxonomy" id="1389203"/>
    <lineage>
        <taxon>Eukaryota</taxon>
        <taxon>Fungi</taxon>
        <taxon>Dikarya</taxon>
        <taxon>Basidiomycota</taxon>
        <taxon>Pucciniomycotina</taxon>
        <taxon>Pucciniomycetes</taxon>
        <taxon>Pucciniales</taxon>
        <taxon>Sphaerophragmiaceae</taxon>
        <taxon>Austropuccinia</taxon>
    </lineage>
</organism>
<dbReference type="Pfam" id="PF07727">
    <property type="entry name" value="RVT_2"/>
    <property type="match status" value="1"/>
</dbReference>
<dbReference type="Gene3D" id="3.30.420.10">
    <property type="entry name" value="Ribonuclease H-like superfamily/Ribonuclease H"/>
    <property type="match status" value="2"/>
</dbReference>
<dbReference type="GO" id="GO:0005634">
    <property type="term" value="C:nucleus"/>
    <property type="evidence" value="ECO:0007669"/>
    <property type="project" value="UniProtKB-ARBA"/>
</dbReference>
<dbReference type="SUPFAM" id="SSF56672">
    <property type="entry name" value="DNA/RNA polymerases"/>
    <property type="match status" value="1"/>
</dbReference>
<gene>
    <name evidence="4" type="ORF">O181_064168</name>
</gene>
<sequence length="1225" mass="139888">MSNPNPSIPQSTSQITEDELSDSGALKVKVNQLNRTNWVQWKCHMTNYLNGCGYGCLFHIPSEKEKASTKFLRKNSAGLAILWTTVSEELQGILLENDDLFFTAWNALGDACGKNSTVTICRALTRLTSLFYEPGSSLDHHIDTFLKLYASYKSLVGSSSTKMELSKEMAAAFFLQSLDQDKDLSSLVQNLYDVQPFDVMTITKRVALEQSRRDNISSEALFTNNRNQGSQGNQKKPSGSNKSPATSNQSENENKRLQNNRKKRRDKTGNQRESVSKRLEKLEKLLLNNTLTTSANVVTSTTGTDLKIEKDHGSSDSDAYYILSEGIFATEYQDRQTLYLDTGCGRSVVNNLALLSNVTKVNKNIKTFGSPVQVTHQGTLNMFGYHISPVSYAPTGPVNLILVSQLVDHGIKPHYKNDTFLIKRGSSVVAAFTRDGNLYSNRHQSQVNLAHCTEAKDWHTLMGHPSCRCLERLLTQLGINEQFTSSENCEVCSRSKIQQRPHKSMLPQTNKPFFKIHSDTLEISPTTRRGHRYILVLIDDYTRFNQIYLMQSKAQSERTSIEQGAPNSPQTNRVAERFNRSLLSKIRCLLCQSKIPITYWDEAARHASMLLNYTPHRFLNFITPSKRLKACNMQIEPEIDYYKLIPFGYKVNVLKLSNTSKVAEKTATLRALTYEQYSDAMRFLDIESGRIIISRDFTIPSSFKPSKFNKPTETLPSKVNVPIHEHVHLPSPLKRSVKTQTCDANKPAEEINSQSPTEVQRPSMKGWDYVPHYDVAPQDISSTIDEQNIIEGSRRQSRRSNQTFLTDVVPYAKAIGDTHEKGSWQDAMNAEFTSLMQHNTGHLVPYPTDGSKVIGGMWRLTKKRNEFGEIYQYKAQWFVLGNHQVHMLHYFDTWSSVGQNETFKILLSMSVNLKFVAYQFDVETAFLHGNMDATVYVKQVRGFEVPGKENWVWLLNKSLYGTKQAPRMWKEKITQSLKDLNMYSAQFDESLFINKERSLFLHLHVDDGFLISRQETEIKEFLSKLAKLYVLKVKKYPTQHLGYKIKWLKDGSLFLSQESFALVINEESNSFDKTLYQRAIGYVNYLSQHTRPDLLYTINQLSRFSTKPNLIHWNAMKHVLRYIKGTVDWGIHYQVRQKANESRPVLEGWADSDYANCSIDRRSVSGNMIMVFGNPISWLSKRQSIIAQSTTEAEFISMNICSKQLRWLSMLMVNDMNISMTKPVL</sequence>
<dbReference type="CDD" id="cd09272">
    <property type="entry name" value="RNase_HI_RT_Ty1"/>
    <property type="match status" value="1"/>
</dbReference>
<dbReference type="InterPro" id="IPR013103">
    <property type="entry name" value="RVT_2"/>
</dbReference>
<feature type="domain" description="Integrase catalytic" evidence="3">
    <location>
        <begin position="536"/>
        <end position="632"/>
    </location>
</feature>
<dbReference type="InterPro" id="IPR043502">
    <property type="entry name" value="DNA/RNA_pol_sf"/>
</dbReference>
<evidence type="ECO:0000313" key="5">
    <source>
        <dbReference type="Proteomes" id="UP000765509"/>
    </source>
</evidence>
<dbReference type="SUPFAM" id="SSF53098">
    <property type="entry name" value="Ribonuclease H-like"/>
    <property type="match status" value="1"/>
</dbReference>
<accession>A0A9Q3I1B9</accession>
<feature type="region of interest" description="Disordered" evidence="2">
    <location>
        <begin position="218"/>
        <end position="275"/>
    </location>
</feature>
<dbReference type="PROSITE" id="PS50994">
    <property type="entry name" value="INTEGRASE"/>
    <property type="match status" value="1"/>
</dbReference>
<proteinExistence type="predicted"/>
<dbReference type="OrthoDB" id="2506833at2759"/>
<name>A0A9Q3I1B9_9BASI</name>
<dbReference type="GO" id="GO:0015074">
    <property type="term" value="P:DNA integration"/>
    <property type="evidence" value="ECO:0007669"/>
    <property type="project" value="InterPro"/>
</dbReference>
<evidence type="ECO:0000256" key="1">
    <source>
        <dbReference type="ARBA" id="ARBA00022884"/>
    </source>
</evidence>
<dbReference type="EMBL" id="AVOT02031055">
    <property type="protein sequence ID" value="MBW0524453.1"/>
    <property type="molecule type" value="Genomic_DNA"/>
</dbReference>
<evidence type="ECO:0000313" key="4">
    <source>
        <dbReference type="EMBL" id="MBW0524453.1"/>
    </source>
</evidence>